<organism evidence="3 5">
    <name type="scientific">Actinotignum urinale</name>
    <dbReference type="NCBI Taxonomy" id="190146"/>
    <lineage>
        <taxon>Bacteria</taxon>
        <taxon>Bacillati</taxon>
        <taxon>Actinomycetota</taxon>
        <taxon>Actinomycetes</taxon>
        <taxon>Actinomycetales</taxon>
        <taxon>Actinomycetaceae</taxon>
        <taxon>Actinotignum</taxon>
    </lineage>
</organism>
<dbReference type="AlphaFoldDB" id="A0AAW9HPE1"/>
<dbReference type="EMBL" id="JAWNGA010000019">
    <property type="protein sequence ID" value="MDY5133767.1"/>
    <property type="molecule type" value="Genomic_DNA"/>
</dbReference>
<comment type="caution">
    <text evidence="3">The sequence shown here is derived from an EMBL/GenBank/DDBJ whole genome shotgun (WGS) entry which is preliminary data.</text>
</comment>
<dbReference type="PANTHER" id="PTHR21089:SF1">
    <property type="entry name" value="BIFUNCTIONAL 3-DEHYDROQUINATE DEHYDRATASE_SHIKIMATE DEHYDROGENASE, CHLOROPLASTIC"/>
    <property type="match status" value="1"/>
</dbReference>
<dbReference type="InterPro" id="IPR022893">
    <property type="entry name" value="Shikimate_DH_fam"/>
</dbReference>
<feature type="domain" description="SDH C-terminal" evidence="1">
    <location>
        <begin position="73"/>
        <end position="100"/>
    </location>
</feature>
<evidence type="ECO:0000259" key="1">
    <source>
        <dbReference type="Pfam" id="PF18317"/>
    </source>
</evidence>
<dbReference type="EMBL" id="JAWNGC010000011">
    <property type="protein sequence ID" value="MDY5155551.1"/>
    <property type="molecule type" value="Genomic_DNA"/>
</dbReference>
<keyword evidence="4" id="KW-1185">Reference proteome</keyword>
<evidence type="ECO:0000313" key="5">
    <source>
        <dbReference type="Proteomes" id="UP001281731"/>
    </source>
</evidence>
<dbReference type="Gene3D" id="3.40.50.720">
    <property type="entry name" value="NAD(P)-binding Rossmann-like Domain"/>
    <property type="match status" value="1"/>
</dbReference>
<dbReference type="SUPFAM" id="SSF51735">
    <property type="entry name" value="NAD(P)-binding Rossmann-fold domains"/>
    <property type="match status" value="1"/>
</dbReference>
<dbReference type="Proteomes" id="UP001281731">
    <property type="component" value="Unassembled WGS sequence"/>
</dbReference>
<proteinExistence type="predicted"/>
<sequence length="107" mass="11662">MDLADKEALKATVGEADIVVDATRVGMGDLADQSNLEQEWMRPGQMIVDTTYIPVITELLRRAEAAGATPITGLTMLVAQGALGEKIWFGVDMPIDDVKRDVFKDLK</sequence>
<gene>
    <name evidence="3" type="ORF">R6G80_07450</name>
    <name evidence="2" type="ORF">R6G86_08485</name>
</gene>
<protein>
    <recommendedName>
        <fullName evidence="1">SDH C-terminal domain-containing protein</fullName>
    </recommendedName>
</protein>
<dbReference type="InterPro" id="IPR036291">
    <property type="entry name" value="NAD(P)-bd_dom_sf"/>
</dbReference>
<dbReference type="InterPro" id="IPR041121">
    <property type="entry name" value="SDH_C"/>
</dbReference>
<evidence type="ECO:0000313" key="4">
    <source>
        <dbReference type="Proteomes" id="UP001275049"/>
    </source>
</evidence>
<evidence type="ECO:0000313" key="2">
    <source>
        <dbReference type="EMBL" id="MDY5133767.1"/>
    </source>
</evidence>
<dbReference type="RefSeq" id="WP_102166025.1">
    <property type="nucleotide sequence ID" value="NZ_CAMYCL010000030.1"/>
</dbReference>
<accession>A0AAW9HPE1</accession>
<dbReference type="GO" id="GO:0019632">
    <property type="term" value="P:shikimate metabolic process"/>
    <property type="evidence" value="ECO:0007669"/>
    <property type="project" value="TreeGrafter"/>
</dbReference>
<dbReference type="GO" id="GO:0004764">
    <property type="term" value="F:shikimate 3-dehydrogenase (NADP+) activity"/>
    <property type="evidence" value="ECO:0007669"/>
    <property type="project" value="InterPro"/>
</dbReference>
<evidence type="ECO:0000313" key="3">
    <source>
        <dbReference type="EMBL" id="MDY5155551.1"/>
    </source>
</evidence>
<dbReference type="PANTHER" id="PTHR21089">
    <property type="entry name" value="SHIKIMATE DEHYDROGENASE"/>
    <property type="match status" value="1"/>
</dbReference>
<reference evidence="3 4" key="1">
    <citation type="submission" date="2023-10" db="EMBL/GenBank/DDBJ databases">
        <title>Whole Genome based description of the genera Actinobaculum and Actinotignum reveals a complex phylogenetic relationship within the species included in the genus Actinotignum.</title>
        <authorList>
            <person name="Jensen C.S."/>
            <person name="Dargis R."/>
            <person name="Kemp M."/>
            <person name="Christensen J.J."/>
        </authorList>
    </citation>
    <scope>NUCLEOTIDE SEQUENCE</scope>
    <source>
        <strain evidence="3">SLA_B511</strain>
        <strain evidence="2 4">SLA_B974</strain>
    </source>
</reference>
<dbReference type="Pfam" id="PF18317">
    <property type="entry name" value="SDH_C"/>
    <property type="match status" value="1"/>
</dbReference>
<dbReference type="GO" id="GO:0009423">
    <property type="term" value="P:chorismate biosynthetic process"/>
    <property type="evidence" value="ECO:0007669"/>
    <property type="project" value="TreeGrafter"/>
</dbReference>
<dbReference type="Proteomes" id="UP001275049">
    <property type="component" value="Unassembled WGS sequence"/>
</dbReference>
<name>A0AAW9HPE1_9ACTO</name>